<proteinExistence type="predicted"/>
<evidence type="ECO:0000313" key="1">
    <source>
        <dbReference type="EMBL" id="MBX39750.1"/>
    </source>
</evidence>
<dbReference type="EMBL" id="GGEC01059266">
    <property type="protein sequence ID" value="MBX39750.1"/>
    <property type="molecule type" value="Transcribed_RNA"/>
</dbReference>
<name>A0A2P2NBG7_RHIMU</name>
<organism evidence="1">
    <name type="scientific">Rhizophora mucronata</name>
    <name type="common">Asiatic mangrove</name>
    <dbReference type="NCBI Taxonomy" id="61149"/>
    <lineage>
        <taxon>Eukaryota</taxon>
        <taxon>Viridiplantae</taxon>
        <taxon>Streptophyta</taxon>
        <taxon>Embryophyta</taxon>
        <taxon>Tracheophyta</taxon>
        <taxon>Spermatophyta</taxon>
        <taxon>Magnoliopsida</taxon>
        <taxon>eudicotyledons</taxon>
        <taxon>Gunneridae</taxon>
        <taxon>Pentapetalae</taxon>
        <taxon>rosids</taxon>
        <taxon>fabids</taxon>
        <taxon>Malpighiales</taxon>
        <taxon>Rhizophoraceae</taxon>
        <taxon>Rhizophora</taxon>
    </lineage>
</organism>
<dbReference type="AlphaFoldDB" id="A0A2P2NBG7"/>
<protein>
    <submittedName>
        <fullName evidence="1">Uncharacterized protein</fullName>
    </submittedName>
</protein>
<accession>A0A2P2NBG7</accession>
<sequence>MFQLHCDDEERKMFAWVQTLMYMMAINHIHNAKDYYTRSPTSGSILYIWPTNLSLKTCSLVNIPDYLKKTLC</sequence>
<reference evidence="1" key="1">
    <citation type="submission" date="2018-02" db="EMBL/GenBank/DDBJ databases">
        <title>Rhizophora mucronata_Transcriptome.</title>
        <authorList>
            <person name="Meera S.P."/>
            <person name="Sreeshan A."/>
            <person name="Augustine A."/>
        </authorList>
    </citation>
    <scope>NUCLEOTIDE SEQUENCE</scope>
    <source>
        <tissue evidence="1">Leaf</tissue>
    </source>
</reference>